<dbReference type="EMBL" id="MT143380">
    <property type="protein sequence ID" value="QJA96216.1"/>
    <property type="molecule type" value="Genomic_DNA"/>
</dbReference>
<gene>
    <name evidence="1" type="ORF">MM415B04891_0008</name>
</gene>
<protein>
    <submittedName>
        <fullName evidence="1">Uncharacterized protein</fullName>
    </submittedName>
</protein>
<evidence type="ECO:0000313" key="1">
    <source>
        <dbReference type="EMBL" id="QJA96216.1"/>
    </source>
</evidence>
<name>A0A6M3LLM4_9ZZZZ</name>
<reference evidence="1" key="1">
    <citation type="submission" date="2020-03" db="EMBL/GenBank/DDBJ databases">
        <title>The deep terrestrial virosphere.</title>
        <authorList>
            <person name="Holmfeldt K."/>
            <person name="Nilsson E."/>
            <person name="Simone D."/>
            <person name="Lopez-Fernandez M."/>
            <person name="Wu X."/>
            <person name="de Brujin I."/>
            <person name="Lundin D."/>
            <person name="Andersson A."/>
            <person name="Bertilsson S."/>
            <person name="Dopson M."/>
        </authorList>
    </citation>
    <scope>NUCLEOTIDE SEQUENCE</scope>
    <source>
        <strain evidence="1">MM415B04891</strain>
    </source>
</reference>
<accession>A0A6M3LLM4</accession>
<proteinExistence type="predicted"/>
<organism evidence="1">
    <name type="scientific">viral metagenome</name>
    <dbReference type="NCBI Taxonomy" id="1070528"/>
    <lineage>
        <taxon>unclassified sequences</taxon>
        <taxon>metagenomes</taxon>
        <taxon>organismal metagenomes</taxon>
    </lineage>
</organism>
<sequence length="96" mass="11140">MKMEKVSIATRHVYDFFTLIEKCPLEFLEESEKQLLDVLEVMEDVMEELVAALEESVSYETDWELLETLTEILNGLLIEANRVVDVMDSVVDNIQK</sequence>
<dbReference type="AlphaFoldDB" id="A0A6M3LLM4"/>